<dbReference type="EMBL" id="JAAMPC010000001">
    <property type="protein sequence ID" value="KAG2330403.1"/>
    <property type="molecule type" value="Genomic_DNA"/>
</dbReference>
<proteinExistence type="predicted"/>
<dbReference type="Proteomes" id="UP000886595">
    <property type="component" value="Unassembled WGS sequence"/>
</dbReference>
<sequence length="99" mass="10987">MTLRPCDGEAEELVEEEAKESYYRALVGSEESNSVPLVTRVQGILRKLSVPALESWLGVLIASYELRIDLGPDDFEGLWGTRSTGSDGYYSMLPKKDMA</sequence>
<protein>
    <submittedName>
        <fullName evidence="1">Uncharacterized protein</fullName>
    </submittedName>
</protein>
<organism evidence="1 2">
    <name type="scientific">Brassica carinata</name>
    <name type="common">Ethiopian mustard</name>
    <name type="synonym">Abyssinian cabbage</name>
    <dbReference type="NCBI Taxonomy" id="52824"/>
    <lineage>
        <taxon>Eukaryota</taxon>
        <taxon>Viridiplantae</taxon>
        <taxon>Streptophyta</taxon>
        <taxon>Embryophyta</taxon>
        <taxon>Tracheophyta</taxon>
        <taxon>Spermatophyta</taxon>
        <taxon>Magnoliopsida</taxon>
        <taxon>eudicotyledons</taxon>
        <taxon>Gunneridae</taxon>
        <taxon>Pentapetalae</taxon>
        <taxon>rosids</taxon>
        <taxon>malvids</taxon>
        <taxon>Brassicales</taxon>
        <taxon>Brassicaceae</taxon>
        <taxon>Brassiceae</taxon>
        <taxon>Brassica</taxon>
    </lineage>
</organism>
<evidence type="ECO:0000313" key="1">
    <source>
        <dbReference type="EMBL" id="KAG2330403.1"/>
    </source>
</evidence>
<evidence type="ECO:0000313" key="2">
    <source>
        <dbReference type="Proteomes" id="UP000886595"/>
    </source>
</evidence>
<name>A0A8X7WLT8_BRACI</name>
<gene>
    <name evidence="1" type="ORF">Bca52824_001583</name>
</gene>
<keyword evidence="2" id="KW-1185">Reference proteome</keyword>
<reference evidence="1 2" key="1">
    <citation type="submission" date="2020-02" db="EMBL/GenBank/DDBJ databases">
        <authorList>
            <person name="Ma Q."/>
            <person name="Huang Y."/>
            <person name="Song X."/>
            <person name="Pei D."/>
        </authorList>
    </citation>
    <scope>NUCLEOTIDE SEQUENCE [LARGE SCALE GENOMIC DNA]</scope>
    <source>
        <strain evidence="1">Sxm20200214</strain>
        <tissue evidence="1">Leaf</tissue>
    </source>
</reference>
<comment type="caution">
    <text evidence="1">The sequence shown here is derived from an EMBL/GenBank/DDBJ whole genome shotgun (WGS) entry which is preliminary data.</text>
</comment>
<dbReference type="AlphaFoldDB" id="A0A8X7WLT8"/>
<accession>A0A8X7WLT8</accession>